<dbReference type="EMBL" id="JAACJM010000089">
    <property type="protein sequence ID" value="KAF5347836.1"/>
    <property type="molecule type" value="Genomic_DNA"/>
</dbReference>
<organism evidence="1 2">
    <name type="scientific">Tetrapyrgos nigripes</name>
    <dbReference type="NCBI Taxonomy" id="182062"/>
    <lineage>
        <taxon>Eukaryota</taxon>
        <taxon>Fungi</taxon>
        <taxon>Dikarya</taxon>
        <taxon>Basidiomycota</taxon>
        <taxon>Agaricomycotina</taxon>
        <taxon>Agaricomycetes</taxon>
        <taxon>Agaricomycetidae</taxon>
        <taxon>Agaricales</taxon>
        <taxon>Marasmiineae</taxon>
        <taxon>Marasmiaceae</taxon>
        <taxon>Tetrapyrgos</taxon>
    </lineage>
</organism>
<protein>
    <submittedName>
        <fullName evidence="1">Uncharacterized protein</fullName>
    </submittedName>
</protein>
<dbReference type="Proteomes" id="UP000559256">
    <property type="component" value="Unassembled WGS sequence"/>
</dbReference>
<comment type="caution">
    <text evidence="1">The sequence shown here is derived from an EMBL/GenBank/DDBJ whole genome shotgun (WGS) entry which is preliminary data.</text>
</comment>
<keyword evidence="2" id="KW-1185">Reference proteome</keyword>
<evidence type="ECO:0000313" key="1">
    <source>
        <dbReference type="EMBL" id="KAF5347836.1"/>
    </source>
</evidence>
<reference evidence="1 2" key="1">
    <citation type="journal article" date="2020" name="ISME J.">
        <title>Uncovering the hidden diversity of litter-decomposition mechanisms in mushroom-forming fungi.</title>
        <authorList>
            <person name="Floudas D."/>
            <person name="Bentzer J."/>
            <person name="Ahren D."/>
            <person name="Johansson T."/>
            <person name="Persson P."/>
            <person name="Tunlid A."/>
        </authorList>
    </citation>
    <scope>NUCLEOTIDE SEQUENCE [LARGE SCALE GENOMIC DNA]</scope>
    <source>
        <strain evidence="1 2">CBS 291.85</strain>
    </source>
</reference>
<name>A0A8H5CVI2_9AGAR</name>
<accession>A0A8H5CVI2</accession>
<gene>
    <name evidence="1" type="ORF">D9758_013827</name>
</gene>
<evidence type="ECO:0000313" key="2">
    <source>
        <dbReference type="Proteomes" id="UP000559256"/>
    </source>
</evidence>
<sequence length="217" mass="24524">MYVILEQEPKAVHDLGMAYYEGISSGGYAKSVYRHFPPDAVQTPDLSTQFRSASASLIRCCARHDVALSALIPNAHQLFNATTPLRYARHTFGSLYLSSYSSAHYLNHQGIRASITLAQRWTLVLPTVFSSRYRISMGIAPLHLGLRTWTVCHILLPSRYYNFRSWNSTDTVTVYRSHRLRLQSWIPSVTPVNVSPLAIRFLHCLPARPNTDYAPGN</sequence>
<dbReference type="AlphaFoldDB" id="A0A8H5CVI2"/>
<proteinExistence type="predicted"/>